<evidence type="ECO:0000256" key="3">
    <source>
        <dbReference type="ARBA" id="ARBA00020653"/>
    </source>
</evidence>
<dbReference type="EMBL" id="FMYU01000001">
    <property type="protein sequence ID" value="SDC02762.1"/>
    <property type="molecule type" value="Genomic_DNA"/>
</dbReference>
<evidence type="ECO:0000256" key="2">
    <source>
        <dbReference type="ARBA" id="ARBA00011575"/>
    </source>
</evidence>
<dbReference type="GO" id="GO:0000162">
    <property type="term" value="P:L-tryptophan biosynthetic process"/>
    <property type="evidence" value="ECO:0007669"/>
    <property type="project" value="TreeGrafter"/>
</dbReference>
<comment type="catalytic activity">
    <reaction evidence="8">
        <text>chorismate + L-glutamine = anthranilate + pyruvate + L-glutamate + H(+)</text>
        <dbReference type="Rhea" id="RHEA:21732"/>
        <dbReference type="ChEBI" id="CHEBI:15361"/>
        <dbReference type="ChEBI" id="CHEBI:15378"/>
        <dbReference type="ChEBI" id="CHEBI:16567"/>
        <dbReference type="ChEBI" id="CHEBI:29748"/>
        <dbReference type="ChEBI" id="CHEBI:29985"/>
        <dbReference type="ChEBI" id="CHEBI:58359"/>
        <dbReference type="EC" id="4.1.3.27"/>
    </reaction>
</comment>
<dbReference type="PRINTS" id="PR00095">
    <property type="entry name" value="ANTSNTHASEI"/>
</dbReference>
<evidence type="ECO:0000313" key="12">
    <source>
        <dbReference type="Proteomes" id="UP000199411"/>
    </source>
</evidence>
<evidence type="ECO:0000256" key="1">
    <source>
        <dbReference type="ARBA" id="ARBA00001946"/>
    </source>
</evidence>
<dbReference type="OrthoDB" id="9803598at2"/>
<evidence type="ECO:0000256" key="8">
    <source>
        <dbReference type="ARBA" id="ARBA00047683"/>
    </source>
</evidence>
<organism evidence="11 12">
    <name type="scientific">Desulfurella multipotens</name>
    <dbReference type="NCBI Taxonomy" id="79269"/>
    <lineage>
        <taxon>Bacteria</taxon>
        <taxon>Pseudomonadati</taxon>
        <taxon>Campylobacterota</taxon>
        <taxon>Desulfurellia</taxon>
        <taxon>Desulfurellales</taxon>
        <taxon>Desulfurellaceae</taxon>
        <taxon>Desulfurella</taxon>
    </lineage>
</organism>
<keyword evidence="4" id="KW-0479">Metal-binding</keyword>
<evidence type="ECO:0000256" key="4">
    <source>
        <dbReference type="ARBA" id="ARBA00022723"/>
    </source>
</evidence>
<dbReference type="Proteomes" id="UP000199411">
    <property type="component" value="Unassembled WGS sequence"/>
</dbReference>
<dbReference type="PANTHER" id="PTHR11236">
    <property type="entry name" value="AMINOBENZOATE/ANTHRANILATE SYNTHASE"/>
    <property type="match status" value="1"/>
</dbReference>
<evidence type="ECO:0000259" key="9">
    <source>
        <dbReference type="Pfam" id="PF00425"/>
    </source>
</evidence>
<dbReference type="RefSeq" id="WP_092127598.1">
    <property type="nucleotide sequence ID" value="NZ_FMYU01000001.1"/>
</dbReference>
<dbReference type="Pfam" id="PF04715">
    <property type="entry name" value="Anth_synt_I_N"/>
    <property type="match status" value="1"/>
</dbReference>
<dbReference type="PANTHER" id="PTHR11236:SF48">
    <property type="entry name" value="ISOCHORISMATE SYNTHASE MENF"/>
    <property type="match status" value="1"/>
</dbReference>
<evidence type="ECO:0000313" key="11">
    <source>
        <dbReference type="EMBL" id="SDC02762.1"/>
    </source>
</evidence>
<comment type="subunit">
    <text evidence="2">Heterotetramer consisting of two non-identical subunits: a beta subunit (TrpG) and a large alpha subunit (TrpE).</text>
</comment>
<evidence type="ECO:0000256" key="6">
    <source>
        <dbReference type="ARBA" id="ARBA00023239"/>
    </source>
</evidence>
<reference evidence="12" key="1">
    <citation type="submission" date="2016-10" db="EMBL/GenBank/DDBJ databases">
        <authorList>
            <person name="Varghese N."/>
            <person name="Submissions S."/>
        </authorList>
    </citation>
    <scope>NUCLEOTIDE SEQUENCE [LARGE SCALE GENOMIC DNA]</scope>
    <source>
        <strain evidence="12">DSM 8415</strain>
    </source>
</reference>
<dbReference type="SUPFAM" id="SSF56322">
    <property type="entry name" value="ADC synthase"/>
    <property type="match status" value="1"/>
</dbReference>
<dbReference type="Gene3D" id="3.60.120.10">
    <property type="entry name" value="Anthranilate synthase"/>
    <property type="match status" value="1"/>
</dbReference>
<evidence type="ECO:0000259" key="10">
    <source>
        <dbReference type="Pfam" id="PF04715"/>
    </source>
</evidence>
<evidence type="ECO:0000256" key="7">
    <source>
        <dbReference type="ARBA" id="ARBA00025634"/>
    </source>
</evidence>
<keyword evidence="6" id="KW-0456">Lyase</keyword>
<dbReference type="AlphaFoldDB" id="A0A1G6I8B3"/>
<dbReference type="GO" id="GO:0046872">
    <property type="term" value="F:metal ion binding"/>
    <property type="evidence" value="ECO:0007669"/>
    <property type="project" value="UniProtKB-KW"/>
</dbReference>
<dbReference type="InterPro" id="IPR015890">
    <property type="entry name" value="Chorismate_C"/>
</dbReference>
<protein>
    <recommendedName>
        <fullName evidence="3">Anthranilate synthase component 1</fullName>
    </recommendedName>
</protein>
<dbReference type="GO" id="GO:0004049">
    <property type="term" value="F:anthranilate synthase activity"/>
    <property type="evidence" value="ECO:0007669"/>
    <property type="project" value="UniProtKB-EC"/>
</dbReference>
<dbReference type="InterPro" id="IPR005801">
    <property type="entry name" value="ADC_synthase"/>
</dbReference>
<proteinExistence type="predicted"/>
<evidence type="ECO:0000256" key="5">
    <source>
        <dbReference type="ARBA" id="ARBA00022842"/>
    </source>
</evidence>
<comment type="function">
    <text evidence="7">Part of a heterotetrameric complex that catalyzes the two-step biosynthesis of anthranilate, an intermediate in the biosynthesis of L-tryptophan. In the first step, the glutamine-binding beta subunit (TrpG) of anthranilate synthase (AS) provides the glutamine amidotransferase activity which generates ammonia as a substrate that, along with chorismate, is used in the second step, catalyzed by the large alpha subunit of AS (TrpE) to produce anthranilate. In the absence of TrpG, TrpE can synthesize anthranilate directly from chorismate and high concentrations of ammonia.</text>
</comment>
<dbReference type="Pfam" id="PF00425">
    <property type="entry name" value="Chorismate_bind"/>
    <property type="match status" value="1"/>
</dbReference>
<dbReference type="InterPro" id="IPR006805">
    <property type="entry name" value="Anth_synth_I_N"/>
</dbReference>
<comment type="cofactor">
    <cofactor evidence="1">
        <name>Mg(2+)</name>
        <dbReference type="ChEBI" id="CHEBI:18420"/>
    </cofactor>
</comment>
<keyword evidence="12" id="KW-1185">Reference proteome</keyword>
<keyword evidence="5" id="KW-0460">Magnesium</keyword>
<name>A0A1G6I8B3_9BACT</name>
<gene>
    <name evidence="11" type="ORF">SAMN05660835_00244</name>
</gene>
<feature type="domain" description="Anthranilate synthase component I N-terminal" evidence="10">
    <location>
        <begin position="27"/>
        <end position="156"/>
    </location>
</feature>
<dbReference type="InterPro" id="IPR019999">
    <property type="entry name" value="Anth_synth_I-like"/>
</dbReference>
<sequence>MYPTYSEFVDLSKVYDRIPVYMEIDGDLDTPVSLLRSLLDKENCLLLESANQKKIYSRFSFLAFNVKKFVLDKNGQLEGTRQDLGFIKEFLKKNQSASFEEYGNFSGGFIALLSFEFVNECGILREKLKYLPDVLGVFYFVDKFLVYDNYTNKLYLAKSQIAKEPDAYQKAHQDLLLFKEELLSCEIKNGVSSPKIIRKIPKKDFIEKVNFLKKQIEEGEAIQVVLSDYIEVNGLNPFEFYRNLRKFNPSPYMFFIKDASNYVVGSSPEVHISVRKNIAIIKPIAGTRPIGESLEKTVILEQELLKDEKENAEHLMLLDLARNDLSRVCKPLSVKVKSFRQIEHYSHVMHLVSEVEGQIDDSFDLIDCLTNTFPAGTVSGAPKVRAIELIEETEKQCRGFYAGCVGYIGLSGNMDMAITIRTAFFENDKARFQAGAGIVYDSIAENEYKEVLSKLGAMLQAGGINDSFD</sequence>
<feature type="domain" description="Chorismate-utilising enzyme C-terminal" evidence="9">
    <location>
        <begin position="202"/>
        <end position="454"/>
    </location>
</feature>
<accession>A0A1G6I8B3</accession>